<dbReference type="STRING" id="610380.E2BND2"/>
<dbReference type="InterPro" id="IPR010233">
    <property type="entry name" value="UbiG_MeTrfase"/>
</dbReference>
<dbReference type="GO" id="GO:0005739">
    <property type="term" value="C:mitochondrion"/>
    <property type="evidence" value="ECO:0007669"/>
    <property type="project" value="TreeGrafter"/>
</dbReference>
<name>E2BND2_HARSA</name>
<keyword evidence="2 6" id="KW-0808">Transferase</keyword>
<evidence type="ECO:0000256" key="4">
    <source>
        <dbReference type="ARBA" id="ARBA00022691"/>
    </source>
</evidence>
<dbReference type="OrthoDB" id="3265906at2759"/>
<evidence type="ECO:0000256" key="3">
    <source>
        <dbReference type="ARBA" id="ARBA00022688"/>
    </source>
</evidence>
<evidence type="ECO:0000313" key="7">
    <source>
        <dbReference type="Proteomes" id="UP000008237"/>
    </source>
</evidence>
<dbReference type="InterPro" id="IPR013216">
    <property type="entry name" value="Methyltransf_11"/>
</dbReference>
<dbReference type="InParanoid" id="E2BND2"/>
<dbReference type="OMA" id="KGYRHVG"/>
<sequence>MSLQGVKIVDVGCGGGILSEALARIGAQVTGIDASEELINIAKLHAELDSNISKNVNYVHSTIEEFSGENEKLYDVVVSSEVIEHVYNQKLFLRECVRLLKPGGSIFITTPNKTLISWFFGIIVAEYVINIIPRGTHDWNNFILPCEIQCILEKNGCKTKLIYGIVYNPIIKEWSLSSSTAFCYGLHAVKKKEIDV</sequence>
<feature type="domain" description="Methyltransferase type 11" evidence="5">
    <location>
        <begin position="9"/>
        <end position="108"/>
    </location>
</feature>
<dbReference type="GO" id="GO:0010420">
    <property type="term" value="F:polyprenyldihydroxybenzoate methyltransferase activity"/>
    <property type="evidence" value="ECO:0007669"/>
    <property type="project" value="InterPro"/>
</dbReference>
<accession>E2BND2</accession>
<dbReference type="NCBIfam" id="TIGR01983">
    <property type="entry name" value="UbiG"/>
    <property type="match status" value="1"/>
</dbReference>
<organism evidence="7">
    <name type="scientific">Harpegnathos saltator</name>
    <name type="common">Jerdon's jumping ant</name>
    <dbReference type="NCBI Taxonomy" id="610380"/>
    <lineage>
        <taxon>Eukaryota</taxon>
        <taxon>Metazoa</taxon>
        <taxon>Ecdysozoa</taxon>
        <taxon>Arthropoda</taxon>
        <taxon>Hexapoda</taxon>
        <taxon>Insecta</taxon>
        <taxon>Pterygota</taxon>
        <taxon>Neoptera</taxon>
        <taxon>Endopterygota</taxon>
        <taxon>Hymenoptera</taxon>
        <taxon>Apocrita</taxon>
        <taxon>Aculeata</taxon>
        <taxon>Formicoidea</taxon>
        <taxon>Formicidae</taxon>
        <taxon>Ponerinae</taxon>
        <taxon>Ponerini</taxon>
        <taxon>Harpegnathos</taxon>
    </lineage>
</organism>
<keyword evidence="4" id="KW-0949">S-adenosyl-L-methionine</keyword>
<dbReference type="PANTHER" id="PTHR43464">
    <property type="entry name" value="METHYLTRANSFERASE"/>
    <property type="match status" value="1"/>
</dbReference>
<dbReference type="FunCoup" id="E2BND2">
    <property type="interactions" value="697"/>
</dbReference>
<protein>
    <submittedName>
        <fullName evidence="6">Hexaprenyldihydroxybenzoate methyltransferase, mitochondrial</fullName>
    </submittedName>
</protein>
<keyword evidence="7" id="KW-1185">Reference proteome</keyword>
<dbReference type="AlphaFoldDB" id="E2BND2"/>
<dbReference type="GO" id="GO:0032259">
    <property type="term" value="P:methylation"/>
    <property type="evidence" value="ECO:0007669"/>
    <property type="project" value="UniProtKB-KW"/>
</dbReference>
<evidence type="ECO:0000256" key="2">
    <source>
        <dbReference type="ARBA" id="ARBA00022679"/>
    </source>
</evidence>
<dbReference type="Gene3D" id="3.40.50.150">
    <property type="entry name" value="Vaccinia Virus protein VP39"/>
    <property type="match status" value="1"/>
</dbReference>
<gene>
    <name evidence="6" type="ORF">EAI_02565</name>
</gene>
<dbReference type="CDD" id="cd02440">
    <property type="entry name" value="AdoMet_MTases"/>
    <property type="match status" value="1"/>
</dbReference>
<reference evidence="6 7" key="1">
    <citation type="journal article" date="2010" name="Science">
        <title>Genomic comparison of the ants Camponotus floridanus and Harpegnathos saltator.</title>
        <authorList>
            <person name="Bonasio R."/>
            <person name="Zhang G."/>
            <person name="Ye C."/>
            <person name="Mutti N.S."/>
            <person name="Fang X."/>
            <person name="Qin N."/>
            <person name="Donahue G."/>
            <person name="Yang P."/>
            <person name="Li Q."/>
            <person name="Li C."/>
            <person name="Zhang P."/>
            <person name="Huang Z."/>
            <person name="Berger S.L."/>
            <person name="Reinberg D."/>
            <person name="Wang J."/>
            <person name="Liebig J."/>
        </authorList>
    </citation>
    <scope>NUCLEOTIDE SEQUENCE [LARGE SCALE GENOMIC DNA]</scope>
    <source>
        <strain evidence="6 7">R22 G/1</strain>
    </source>
</reference>
<evidence type="ECO:0000256" key="1">
    <source>
        <dbReference type="ARBA" id="ARBA00022603"/>
    </source>
</evidence>
<dbReference type="SUPFAM" id="SSF53335">
    <property type="entry name" value="S-adenosyl-L-methionine-dependent methyltransferases"/>
    <property type="match status" value="1"/>
</dbReference>
<dbReference type="EMBL" id="GL449409">
    <property type="protein sequence ID" value="EFN82802.1"/>
    <property type="molecule type" value="Genomic_DNA"/>
</dbReference>
<evidence type="ECO:0000259" key="5">
    <source>
        <dbReference type="Pfam" id="PF08241"/>
    </source>
</evidence>
<keyword evidence="1 6" id="KW-0489">Methyltransferase</keyword>
<keyword evidence="3" id="KW-0831">Ubiquinone biosynthesis</keyword>
<dbReference type="InterPro" id="IPR029063">
    <property type="entry name" value="SAM-dependent_MTases_sf"/>
</dbReference>
<proteinExistence type="predicted"/>
<dbReference type="Pfam" id="PF08241">
    <property type="entry name" value="Methyltransf_11"/>
    <property type="match status" value="1"/>
</dbReference>
<dbReference type="Proteomes" id="UP000008237">
    <property type="component" value="Unassembled WGS sequence"/>
</dbReference>
<dbReference type="PANTHER" id="PTHR43464:SF19">
    <property type="entry name" value="UBIQUINONE BIOSYNTHESIS O-METHYLTRANSFERASE, MITOCHONDRIAL"/>
    <property type="match status" value="1"/>
</dbReference>
<evidence type="ECO:0000313" key="6">
    <source>
        <dbReference type="EMBL" id="EFN82802.1"/>
    </source>
</evidence>
<dbReference type="GO" id="GO:0061542">
    <property type="term" value="F:3-demethylubiquinol 3-O-methyltransferase activity"/>
    <property type="evidence" value="ECO:0007669"/>
    <property type="project" value="InterPro"/>
</dbReference>